<protein>
    <submittedName>
        <fullName evidence="5">Amidohydro-rel domain-containing protein</fullName>
    </submittedName>
</protein>
<dbReference type="Proteomes" id="UP000038045">
    <property type="component" value="Unplaced"/>
</dbReference>
<dbReference type="SUPFAM" id="SSF51556">
    <property type="entry name" value="Metallo-dependent hydrolases"/>
    <property type="match status" value="1"/>
</dbReference>
<feature type="compositionally biased region" description="Polar residues" evidence="2">
    <location>
        <begin position="782"/>
        <end position="795"/>
    </location>
</feature>
<evidence type="ECO:0000256" key="1">
    <source>
        <dbReference type="ARBA" id="ARBA00008829"/>
    </source>
</evidence>
<feature type="compositionally biased region" description="Low complexity" evidence="2">
    <location>
        <begin position="329"/>
        <end position="340"/>
    </location>
</feature>
<feature type="region of interest" description="Disordered" evidence="2">
    <location>
        <begin position="774"/>
        <end position="822"/>
    </location>
</feature>
<feature type="region of interest" description="Disordered" evidence="2">
    <location>
        <begin position="617"/>
        <end position="641"/>
    </location>
</feature>
<dbReference type="Gene3D" id="2.30.40.10">
    <property type="entry name" value="Urease, subunit C, domain 1"/>
    <property type="match status" value="1"/>
</dbReference>
<evidence type="ECO:0000313" key="5">
    <source>
        <dbReference type="WBParaSite" id="PTRK_0000468600.1"/>
    </source>
</evidence>
<dbReference type="Gene3D" id="3.20.20.140">
    <property type="entry name" value="Metal-dependent hydrolases"/>
    <property type="match status" value="1"/>
</dbReference>
<dbReference type="InterPro" id="IPR032466">
    <property type="entry name" value="Metal_Hydrolase"/>
</dbReference>
<feature type="compositionally biased region" description="Polar residues" evidence="2">
    <location>
        <begin position="365"/>
        <end position="378"/>
    </location>
</feature>
<sequence>MFPFLPFLTFSNSDVERRRRNEYITIQISSETGLPIFKRNILPIPSTQKGLITYTEEEENKRTNNKSTIVMCQIDSTIDSCDALDINVNNEQDKLYQTSVGEKIENIEGSEPEDKRDNLMITDKSNDILVIGKDINEKDINKSDILAINNECNLVDNKLVTDVLADYPVKESAVEEATIISDVNENNLLENVEMDTSFYIEKINKINLDEISEDEIFGRVKKTSLKFNPSFKESSPIPVSLNDELDEKKEIDDLRHHSSTESSKIEEESPIPITPPPDKTPTNENVSITDNILEVSSYESQGKVIHSPIPLNDTKISKGQSLSKQDLTKSSSGKSSPSIKSSRKDISSPRDIALQKNQEFKKSGSRISSPLLKTSTSQQRIHSISPRPSSSSQTNLDKVRKISSSGRLTSPGQRNIRNSNDRIDQTISRPMDRLSDMGRTKSTPPNVLKQQALGASSKVAHSSARQSNRNPFAVSQGMLEIFGDSSGGTAACFNKINPPNPALANKNFKRSNVLEREQDQPSIFPNTKPIPGKPSSTSAFNYIPDHDKVHEEATRRGNWTTIESSFSIIGGMSSNNECDTERYSENYDTSNECVIADVEHFSTGSCALESHDKSNYEDVVGRPAPERYGGEDNEEENKGRIESEKTSVISVMSSESPIICKEELEKGYNNVSNCPEDAKINWYDSKESEDACNEKGNQFYKDEFGSDNGLYGNRDDVNPLTAGSLSHHQYITQACSSDGVLYSEDNRQVYDIESNINQQIIYGQDSQVTVQNIDKESGGSRGTISQGSPVSGNFNDSEEESLEKRGHNFTGDSASDTMVKPGDISISSGSGGALFIKNGKIVNDDSSYIANILIEGSIIRQVGNQFPIPDGCEVIDATNKIIIPAGIDIHTEFSSLNSVDDFINGSKAAITGGTGTIIDVVIPRNESESLLSAFDRVKNQINGKCLCNAALSVMILTWNSSVQKEMEVLVREKGVNSFILNISSCTDDHLFEIMECSKKLGAILRISPENKSIIRILERKMLNLGVTGPEGYSQSRPIQLEAERISNIGTFSQLSNCPVSIISLTSSEGCQALQTACINGGLLTAEIPIVALTQNGDIYYDKNLALASTYIIRNPLRPGRHHSNSLLNALSTMPMATCVSEHRASKNSDRLIASDFTKMIHGVPAVEERLSVLWEKAVCSGYMNYMRFVAVTSTNAAKAFNLYPKKGRIEAGADADITILDTTTKRQISIKNQMSLADFNAFEQLNVHCQVVATICGGKIVYQDGKIIPNINKKLNDTYLPLPPNSPHLFSQVVQRERMAGRVEKVERDESESRKSSISSMSGSSGMHGTKVNPAFQSSLGNRPISGSGVRNQFETTLNQPLSTNASRSGTKVKNPPGGRSTGFW</sequence>
<organism evidence="4 5">
    <name type="scientific">Parastrongyloides trichosuri</name>
    <name type="common">Possum-specific nematode worm</name>
    <dbReference type="NCBI Taxonomy" id="131310"/>
    <lineage>
        <taxon>Eukaryota</taxon>
        <taxon>Metazoa</taxon>
        <taxon>Ecdysozoa</taxon>
        <taxon>Nematoda</taxon>
        <taxon>Chromadorea</taxon>
        <taxon>Rhabditida</taxon>
        <taxon>Tylenchina</taxon>
        <taxon>Panagrolaimomorpha</taxon>
        <taxon>Strongyloidoidea</taxon>
        <taxon>Strongyloididae</taxon>
        <taxon>Parastrongyloides</taxon>
    </lineage>
</organism>
<dbReference type="WBParaSite" id="PTRK_0000468600.1">
    <property type="protein sequence ID" value="PTRK_0000468600.1"/>
    <property type="gene ID" value="PTRK_0000468600"/>
</dbReference>
<dbReference type="InterPro" id="IPR011059">
    <property type="entry name" value="Metal-dep_hydrolase_composite"/>
</dbReference>
<comment type="similarity">
    <text evidence="1">Belongs to the metallo-dependent hydrolases superfamily. Hydantoinase/dihydropyrimidinase family.</text>
</comment>
<feature type="compositionally biased region" description="Polar residues" evidence="2">
    <location>
        <begin position="1349"/>
        <end position="1372"/>
    </location>
</feature>
<feature type="region of interest" description="Disordered" evidence="2">
    <location>
        <begin position="306"/>
        <end position="471"/>
    </location>
</feature>
<feature type="compositionally biased region" description="Low complexity" evidence="2">
    <location>
        <begin position="1316"/>
        <end position="1327"/>
    </location>
</feature>
<feature type="region of interest" description="Disordered" evidence="2">
    <location>
        <begin position="254"/>
        <end position="285"/>
    </location>
</feature>
<evidence type="ECO:0000256" key="2">
    <source>
        <dbReference type="SAM" id="MobiDB-lite"/>
    </source>
</evidence>
<feature type="compositionally biased region" description="Polar residues" evidence="2">
    <location>
        <begin position="402"/>
        <end position="418"/>
    </location>
</feature>
<feature type="compositionally biased region" description="Low complexity" evidence="2">
    <location>
        <begin position="379"/>
        <end position="393"/>
    </location>
</feature>
<evidence type="ECO:0000259" key="3">
    <source>
        <dbReference type="Pfam" id="PF01979"/>
    </source>
</evidence>
<dbReference type="InterPro" id="IPR006680">
    <property type="entry name" value="Amidohydro-rel"/>
</dbReference>
<feature type="region of interest" description="Disordered" evidence="2">
    <location>
        <begin position="1300"/>
        <end position="1385"/>
    </location>
</feature>
<dbReference type="GO" id="GO:0005829">
    <property type="term" value="C:cytosol"/>
    <property type="evidence" value="ECO:0007669"/>
    <property type="project" value="TreeGrafter"/>
</dbReference>
<evidence type="ECO:0000313" key="4">
    <source>
        <dbReference type="Proteomes" id="UP000038045"/>
    </source>
</evidence>
<dbReference type="FunFam" id="3.20.20.140:FF:000076">
    <property type="entry name" value="Dihydropyrimidinase like 2"/>
    <property type="match status" value="1"/>
</dbReference>
<dbReference type="GO" id="GO:0006208">
    <property type="term" value="P:pyrimidine nucleobase catabolic process"/>
    <property type="evidence" value="ECO:0007669"/>
    <property type="project" value="TreeGrafter"/>
</dbReference>
<keyword evidence="4" id="KW-1185">Reference proteome</keyword>
<feature type="compositionally biased region" description="Basic and acidic residues" evidence="2">
    <location>
        <begin position="419"/>
        <end position="439"/>
    </location>
</feature>
<dbReference type="PANTHER" id="PTHR11647:SF74">
    <property type="entry name" value="PROTEIN UNC-33"/>
    <property type="match status" value="1"/>
</dbReference>
<accession>A0A0N4ZAX2</accession>
<dbReference type="InterPro" id="IPR050378">
    <property type="entry name" value="Metallo-dep_Hydrolases_sf"/>
</dbReference>
<feature type="compositionally biased region" description="Basic and acidic residues" evidence="2">
    <location>
        <begin position="254"/>
        <end position="267"/>
    </location>
</feature>
<proteinExistence type="inferred from homology"/>
<dbReference type="STRING" id="131310.A0A0N4ZAX2"/>
<dbReference type="GO" id="GO:0004157">
    <property type="term" value="F:dihydropyrimidinase activity"/>
    <property type="evidence" value="ECO:0007669"/>
    <property type="project" value="TreeGrafter"/>
</dbReference>
<feature type="domain" description="Amidohydrolase-related" evidence="3">
    <location>
        <begin position="1172"/>
        <end position="1261"/>
    </location>
</feature>
<reference evidence="5" key="1">
    <citation type="submission" date="2017-02" db="UniProtKB">
        <authorList>
            <consortium name="WormBaseParasite"/>
        </authorList>
    </citation>
    <scope>IDENTIFICATION</scope>
</reference>
<dbReference type="Pfam" id="PF01979">
    <property type="entry name" value="Amidohydro_1"/>
    <property type="match status" value="1"/>
</dbReference>
<dbReference type="PANTHER" id="PTHR11647">
    <property type="entry name" value="HYDRANTOINASE/DIHYDROPYRIMIDINASE FAMILY MEMBER"/>
    <property type="match status" value="1"/>
</dbReference>
<feature type="compositionally biased region" description="Polar residues" evidence="2">
    <location>
        <begin position="440"/>
        <end position="449"/>
    </location>
</feature>
<feature type="compositionally biased region" description="Polar residues" evidence="2">
    <location>
        <begin position="459"/>
        <end position="470"/>
    </location>
</feature>
<name>A0A0N4ZAX2_PARTI</name>
<dbReference type="SUPFAM" id="SSF51338">
    <property type="entry name" value="Composite domain of metallo-dependent hydrolases"/>
    <property type="match status" value="1"/>
</dbReference>
<feature type="compositionally biased region" description="Basic and acidic residues" evidence="2">
    <location>
        <begin position="1300"/>
        <end position="1315"/>
    </location>
</feature>